<evidence type="ECO:0008006" key="3">
    <source>
        <dbReference type="Google" id="ProtNLM"/>
    </source>
</evidence>
<dbReference type="OrthoDB" id="3365698at2759"/>
<evidence type="ECO:0000313" key="2">
    <source>
        <dbReference type="Proteomes" id="UP000027222"/>
    </source>
</evidence>
<dbReference type="HOGENOM" id="CLU_576238_0_0_1"/>
<proteinExistence type="predicted"/>
<dbReference type="AlphaFoldDB" id="A0A067SRV9"/>
<sequence>MTPLAAHSLLRCNDPPDAIGRSHILDSIQNLDYLLEGKASRKAQLLALLAAVTKEEEELITSKHLLSGILSSLRLIPPEIVGIFVGFAFDRLRPFELLEYTRVSRGWREAILKTPSLWTILSLPIHVTNSNIYQVIEGIKLWIGRTGILPLFISLEGTVSNLTCARTLLLSLPEKRRCTSLFLGPRFVDALVDDNSPPAFENLGSFTALPTEYSSEFRLKSLSIRCYRSISASNFSAPWPFLRNLDLECPSLTFGFLTIILKCTNVEECSFTFHISNARMDSAYSIDNDQDVGIITLHYLRRLRLVNFRSTGGILPHLILPKLDDLELRAATKYSGDNGHLFPQDTIADVADLIKRSGCRLERLHLRELELDEESSLPLLLPHLTFLVNLSIGHSFVAIPHILDAVADGESFPALTNLQLVAPHDTISPYTFHNSVSFHPKLEKARLDSEDGHNWKVPTTNIVWCRRNSSIEEN</sequence>
<dbReference type="Proteomes" id="UP000027222">
    <property type="component" value="Unassembled WGS sequence"/>
</dbReference>
<dbReference type="Gene3D" id="3.80.10.10">
    <property type="entry name" value="Ribonuclease Inhibitor"/>
    <property type="match status" value="1"/>
</dbReference>
<dbReference type="SUPFAM" id="SSF52047">
    <property type="entry name" value="RNI-like"/>
    <property type="match status" value="1"/>
</dbReference>
<evidence type="ECO:0000313" key="1">
    <source>
        <dbReference type="EMBL" id="KDR69488.1"/>
    </source>
</evidence>
<dbReference type="EMBL" id="KL142402">
    <property type="protein sequence ID" value="KDR69488.1"/>
    <property type="molecule type" value="Genomic_DNA"/>
</dbReference>
<organism evidence="1 2">
    <name type="scientific">Galerina marginata (strain CBS 339.88)</name>
    <dbReference type="NCBI Taxonomy" id="685588"/>
    <lineage>
        <taxon>Eukaryota</taxon>
        <taxon>Fungi</taxon>
        <taxon>Dikarya</taxon>
        <taxon>Basidiomycota</taxon>
        <taxon>Agaricomycotina</taxon>
        <taxon>Agaricomycetes</taxon>
        <taxon>Agaricomycetidae</taxon>
        <taxon>Agaricales</taxon>
        <taxon>Agaricineae</taxon>
        <taxon>Strophariaceae</taxon>
        <taxon>Galerina</taxon>
    </lineage>
</organism>
<keyword evidence="2" id="KW-1185">Reference proteome</keyword>
<gene>
    <name evidence="1" type="ORF">GALMADRAFT_215153</name>
</gene>
<reference evidence="2" key="1">
    <citation type="journal article" date="2014" name="Proc. Natl. Acad. Sci. U.S.A.">
        <title>Extensive sampling of basidiomycete genomes demonstrates inadequacy of the white-rot/brown-rot paradigm for wood decay fungi.</title>
        <authorList>
            <person name="Riley R."/>
            <person name="Salamov A.A."/>
            <person name="Brown D.W."/>
            <person name="Nagy L.G."/>
            <person name="Floudas D."/>
            <person name="Held B.W."/>
            <person name="Levasseur A."/>
            <person name="Lombard V."/>
            <person name="Morin E."/>
            <person name="Otillar R."/>
            <person name="Lindquist E.A."/>
            <person name="Sun H."/>
            <person name="LaButti K.M."/>
            <person name="Schmutz J."/>
            <person name="Jabbour D."/>
            <person name="Luo H."/>
            <person name="Baker S.E."/>
            <person name="Pisabarro A.G."/>
            <person name="Walton J.D."/>
            <person name="Blanchette R.A."/>
            <person name="Henrissat B."/>
            <person name="Martin F."/>
            <person name="Cullen D."/>
            <person name="Hibbett D.S."/>
            <person name="Grigoriev I.V."/>
        </authorList>
    </citation>
    <scope>NUCLEOTIDE SEQUENCE [LARGE SCALE GENOMIC DNA]</scope>
    <source>
        <strain evidence="2">CBS 339.88</strain>
    </source>
</reference>
<dbReference type="InterPro" id="IPR032675">
    <property type="entry name" value="LRR_dom_sf"/>
</dbReference>
<accession>A0A067SRV9</accession>
<protein>
    <recommendedName>
        <fullName evidence="3">F-box domain-containing protein</fullName>
    </recommendedName>
</protein>
<name>A0A067SRV9_GALM3</name>